<organism evidence="2 3">
    <name type="scientific">Nocardioides taihuensis</name>
    <dbReference type="NCBI Taxonomy" id="1835606"/>
    <lineage>
        <taxon>Bacteria</taxon>
        <taxon>Bacillati</taxon>
        <taxon>Actinomycetota</taxon>
        <taxon>Actinomycetes</taxon>
        <taxon>Propionibacteriales</taxon>
        <taxon>Nocardioidaceae</taxon>
        <taxon>Nocardioides</taxon>
    </lineage>
</organism>
<evidence type="ECO:0000313" key="3">
    <source>
        <dbReference type="Proteomes" id="UP001596087"/>
    </source>
</evidence>
<proteinExistence type="predicted"/>
<keyword evidence="1" id="KW-1133">Transmembrane helix</keyword>
<gene>
    <name evidence="2" type="ORF">ACFPGP_03085</name>
</gene>
<reference evidence="3" key="1">
    <citation type="journal article" date="2019" name="Int. J. Syst. Evol. Microbiol.">
        <title>The Global Catalogue of Microorganisms (GCM) 10K type strain sequencing project: providing services to taxonomists for standard genome sequencing and annotation.</title>
        <authorList>
            <consortium name="The Broad Institute Genomics Platform"/>
            <consortium name="The Broad Institute Genome Sequencing Center for Infectious Disease"/>
            <person name="Wu L."/>
            <person name="Ma J."/>
        </authorList>
    </citation>
    <scope>NUCLEOTIDE SEQUENCE [LARGE SCALE GENOMIC DNA]</scope>
    <source>
        <strain evidence="3">DFY41</strain>
    </source>
</reference>
<name>A0ABW0BEN3_9ACTN</name>
<feature type="transmembrane region" description="Helical" evidence="1">
    <location>
        <begin position="105"/>
        <end position="125"/>
    </location>
</feature>
<sequence>MIWMFTWVEALLWATVLAVLTSVLAMAAVKVLTGATSARRTVAGLGGMLLVALVWVGGLVWPVQATGTSPYVDGTVTVQCDPTALHAAVGAQGPSVDACQTQGRVRVTMTLGLGGAGLAGIVWWARRPRSKMDANQQSVASNV</sequence>
<feature type="transmembrane region" description="Helical" evidence="1">
    <location>
        <begin position="41"/>
        <end position="61"/>
    </location>
</feature>
<evidence type="ECO:0000256" key="1">
    <source>
        <dbReference type="SAM" id="Phobius"/>
    </source>
</evidence>
<dbReference type="EMBL" id="JBHSKD010000004">
    <property type="protein sequence ID" value="MFC5175640.1"/>
    <property type="molecule type" value="Genomic_DNA"/>
</dbReference>
<comment type="caution">
    <text evidence="2">The sequence shown here is derived from an EMBL/GenBank/DDBJ whole genome shotgun (WGS) entry which is preliminary data.</text>
</comment>
<accession>A0ABW0BEN3</accession>
<protein>
    <submittedName>
        <fullName evidence="2">Uncharacterized protein</fullName>
    </submittedName>
</protein>
<keyword evidence="3" id="KW-1185">Reference proteome</keyword>
<feature type="transmembrane region" description="Helical" evidence="1">
    <location>
        <begin position="12"/>
        <end position="29"/>
    </location>
</feature>
<keyword evidence="1" id="KW-0472">Membrane</keyword>
<evidence type="ECO:0000313" key="2">
    <source>
        <dbReference type="EMBL" id="MFC5175640.1"/>
    </source>
</evidence>
<dbReference type="Proteomes" id="UP001596087">
    <property type="component" value="Unassembled WGS sequence"/>
</dbReference>
<keyword evidence="1" id="KW-0812">Transmembrane</keyword>
<dbReference type="RefSeq" id="WP_378586719.1">
    <property type="nucleotide sequence ID" value="NZ_JBHSKD010000004.1"/>
</dbReference>